<sequence length="29" mass="3426">MFLYVSITDNLYFVRGKEIIRLHSPENLG</sequence>
<accession>Q2GEU8</accession>
<organism evidence="1 2">
    <name type="scientific">Ehrlichia sennetsu (strain ATCC VR-367 / Miyayama)</name>
    <name type="common">Neorickettsia sennetsu</name>
    <dbReference type="NCBI Taxonomy" id="222891"/>
    <lineage>
        <taxon>Bacteria</taxon>
        <taxon>Pseudomonadati</taxon>
        <taxon>Pseudomonadota</taxon>
        <taxon>Alphaproteobacteria</taxon>
        <taxon>Rickettsiales</taxon>
        <taxon>Anaplasmataceae</taxon>
        <taxon>Ehrlichia</taxon>
    </lineage>
</organism>
<dbReference type="EMBL" id="CP000237">
    <property type="protein sequence ID" value="ABD45974.1"/>
    <property type="molecule type" value="Genomic_DNA"/>
</dbReference>
<dbReference type="AlphaFoldDB" id="Q2GEU8"/>
<dbReference type="HOGENOM" id="CLU_220036_0_0_5"/>
<dbReference type="KEGG" id="nse:NSE_0098"/>
<protein>
    <submittedName>
        <fullName evidence="1">Uncharacterized protein</fullName>
    </submittedName>
</protein>
<keyword evidence="2" id="KW-1185">Reference proteome</keyword>
<reference evidence="1 2" key="1">
    <citation type="journal article" date="2006" name="PLoS Genet.">
        <title>Comparative genomics of emerging human ehrlichiosis agents.</title>
        <authorList>
            <person name="Dunning Hotopp J.C."/>
            <person name="Lin M."/>
            <person name="Madupu R."/>
            <person name="Crabtree J."/>
            <person name="Angiuoli S.V."/>
            <person name="Eisen J.A."/>
            <person name="Seshadri R."/>
            <person name="Ren Q."/>
            <person name="Wu M."/>
            <person name="Utterback T.R."/>
            <person name="Smith S."/>
            <person name="Lewis M."/>
            <person name="Khouri H."/>
            <person name="Zhang C."/>
            <person name="Niu H."/>
            <person name="Lin Q."/>
            <person name="Ohashi N."/>
            <person name="Zhi N."/>
            <person name="Nelson W."/>
            <person name="Brinkac L.M."/>
            <person name="Dodson R.J."/>
            <person name="Rosovitz M.J."/>
            <person name="Sundaram J."/>
            <person name="Daugherty S.C."/>
            <person name="Davidsen T."/>
            <person name="Durkin A.S."/>
            <person name="Gwinn M."/>
            <person name="Haft D.H."/>
            <person name="Selengut J.D."/>
            <person name="Sullivan S.A."/>
            <person name="Zafar N."/>
            <person name="Zhou L."/>
            <person name="Benahmed F."/>
            <person name="Forberger H."/>
            <person name="Halpin R."/>
            <person name="Mulligan S."/>
            <person name="Robinson J."/>
            <person name="White O."/>
            <person name="Rikihisa Y."/>
            <person name="Tettelin H."/>
        </authorList>
    </citation>
    <scope>NUCLEOTIDE SEQUENCE [LARGE SCALE GENOMIC DNA]</scope>
    <source>
        <strain evidence="2">ATCC VR-367 / Miyayama</strain>
    </source>
</reference>
<name>Q2GEU8_EHRS3</name>
<evidence type="ECO:0000313" key="2">
    <source>
        <dbReference type="Proteomes" id="UP000001942"/>
    </source>
</evidence>
<evidence type="ECO:0000313" key="1">
    <source>
        <dbReference type="EMBL" id="ABD45974.1"/>
    </source>
</evidence>
<gene>
    <name evidence="1" type="ordered locus">NSE_0098</name>
</gene>
<proteinExistence type="predicted"/>
<dbReference type="Proteomes" id="UP000001942">
    <property type="component" value="Chromosome"/>
</dbReference>